<organism evidence="1 2">
    <name type="scientific">Phytophthora nicotianae P1976</name>
    <dbReference type="NCBI Taxonomy" id="1317066"/>
    <lineage>
        <taxon>Eukaryota</taxon>
        <taxon>Sar</taxon>
        <taxon>Stramenopiles</taxon>
        <taxon>Oomycota</taxon>
        <taxon>Peronosporomycetes</taxon>
        <taxon>Peronosporales</taxon>
        <taxon>Peronosporaceae</taxon>
        <taxon>Phytophthora</taxon>
    </lineage>
</organism>
<protein>
    <submittedName>
        <fullName evidence="1">Uncharacterized protein</fullName>
    </submittedName>
</protein>
<gene>
    <name evidence="1" type="ORF">F444_20527</name>
</gene>
<dbReference type="EMBL" id="ANJA01003773">
    <property type="protein sequence ID" value="ETO61462.1"/>
    <property type="molecule type" value="Genomic_DNA"/>
</dbReference>
<reference evidence="1 2" key="1">
    <citation type="submission" date="2013-11" db="EMBL/GenBank/DDBJ databases">
        <title>The Genome Sequence of Phytophthora parasitica P1976.</title>
        <authorList>
            <consortium name="The Broad Institute Genomics Platform"/>
            <person name="Russ C."/>
            <person name="Tyler B."/>
            <person name="Panabieres F."/>
            <person name="Shan W."/>
            <person name="Tripathy S."/>
            <person name="Grunwald N."/>
            <person name="Machado M."/>
            <person name="Johnson C.S."/>
            <person name="Walker B."/>
            <person name="Young S."/>
            <person name="Zeng Q."/>
            <person name="Gargeya S."/>
            <person name="Fitzgerald M."/>
            <person name="Haas B."/>
            <person name="Abouelleil A."/>
            <person name="Allen A.W."/>
            <person name="Alvarado L."/>
            <person name="Arachchi H.M."/>
            <person name="Berlin A.M."/>
            <person name="Chapman S.B."/>
            <person name="Gainer-Dewar J."/>
            <person name="Goldberg J."/>
            <person name="Griggs A."/>
            <person name="Gujja S."/>
            <person name="Hansen M."/>
            <person name="Howarth C."/>
            <person name="Imamovic A."/>
            <person name="Ireland A."/>
            <person name="Larimer J."/>
            <person name="McCowan C."/>
            <person name="Murphy C."/>
            <person name="Pearson M."/>
            <person name="Poon T.W."/>
            <person name="Priest M."/>
            <person name="Roberts A."/>
            <person name="Saif S."/>
            <person name="Shea T."/>
            <person name="Sisk P."/>
            <person name="Sykes S."/>
            <person name="Wortman J."/>
            <person name="Nusbaum C."/>
            <person name="Birren B."/>
        </authorList>
    </citation>
    <scope>NUCLEOTIDE SEQUENCE [LARGE SCALE GENOMIC DNA]</scope>
    <source>
        <strain evidence="1 2">P1976</strain>
    </source>
</reference>
<evidence type="ECO:0000313" key="1">
    <source>
        <dbReference type="EMBL" id="ETO61462.1"/>
    </source>
</evidence>
<accession>A0A080Z4A1</accession>
<evidence type="ECO:0000313" key="2">
    <source>
        <dbReference type="Proteomes" id="UP000028582"/>
    </source>
</evidence>
<dbReference type="AlphaFoldDB" id="A0A080Z4A1"/>
<dbReference type="Proteomes" id="UP000028582">
    <property type="component" value="Unassembled WGS sequence"/>
</dbReference>
<comment type="caution">
    <text evidence="1">The sequence shown here is derived from an EMBL/GenBank/DDBJ whole genome shotgun (WGS) entry which is preliminary data.</text>
</comment>
<proteinExistence type="predicted"/>
<sequence length="85" mass="9523">MADGTTSSFFDATEVNYNDGAIPDEAFLASIILLGPSETARSERTALPNRTLHPRRLKPIPVTSHTRTTYYLKYRCHNDPRATGR</sequence>
<name>A0A080Z4A1_PHYNI</name>